<dbReference type="PROSITE" id="PS01071">
    <property type="entry name" value="GRPE"/>
    <property type="match status" value="1"/>
</dbReference>
<dbReference type="SUPFAM" id="SSF51064">
    <property type="entry name" value="Head domain of nucleotide exchange factor GrpE"/>
    <property type="match status" value="1"/>
</dbReference>
<keyword evidence="8" id="KW-1185">Reference proteome</keyword>
<comment type="function">
    <text evidence="3 4">Participates actively in the response to hyperosmotic and heat shock by preventing the aggregation of stress-denatured proteins, in association with DnaK and GrpE. It is the nucleotide exchange factor for DnaK and may function as a thermosensor. Unfolded proteins bind initially to DnaJ; upon interaction with the DnaJ-bound protein, DnaK hydrolyzes its bound ATP, resulting in the formation of a stable complex. GrpE releases ADP from DnaK; ATP binding to DnaK triggers the release of the substrate protein, thus completing the reaction cycle. Several rounds of ATP-dependent interactions between DnaJ, DnaK and GrpE are required for fully efficient folding.</text>
</comment>
<proteinExistence type="inferred from homology"/>
<evidence type="ECO:0000256" key="4">
    <source>
        <dbReference type="RuleBase" id="RU000639"/>
    </source>
</evidence>
<keyword evidence="2 3" id="KW-0143">Chaperone</keyword>
<evidence type="ECO:0000256" key="1">
    <source>
        <dbReference type="ARBA" id="ARBA00009054"/>
    </source>
</evidence>
<dbReference type="Gene3D" id="3.90.20.20">
    <property type="match status" value="1"/>
</dbReference>
<dbReference type="eggNOG" id="COG0576">
    <property type="taxonomic scope" value="Bacteria"/>
</dbReference>
<dbReference type="KEGG" id="mhd:Marky_0432"/>
<dbReference type="PANTHER" id="PTHR21237">
    <property type="entry name" value="GRPE PROTEIN"/>
    <property type="match status" value="1"/>
</dbReference>
<name>F2NKZ5_MARHT</name>
<keyword evidence="3" id="KW-0963">Cytoplasm</keyword>
<comment type="subunit">
    <text evidence="3">Homodimer.</text>
</comment>
<dbReference type="InterPro" id="IPR013805">
    <property type="entry name" value="GrpE_CC"/>
</dbReference>
<dbReference type="InterPro" id="IPR000740">
    <property type="entry name" value="GrpE"/>
</dbReference>
<dbReference type="OrthoDB" id="9812586at2"/>
<accession>F2NKZ5</accession>
<comment type="subcellular location">
    <subcellularLocation>
        <location evidence="3">Cytoplasm</location>
    </subcellularLocation>
</comment>
<dbReference type="GO" id="GO:0051082">
    <property type="term" value="F:unfolded protein binding"/>
    <property type="evidence" value="ECO:0007669"/>
    <property type="project" value="TreeGrafter"/>
</dbReference>
<dbReference type="GO" id="GO:0000774">
    <property type="term" value="F:adenyl-nucleotide exchange factor activity"/>
    <property type="evidence" value="ECO:0007669"/>
    <property type="project" value="InterPro"/>
</dbReference>
<evidence type="ECO:0000256" key="6">
    <source>
        <dbReference type="SAM" id="MobiDB-lite"/>
    </source>
</evidence>
<keyword evidence="3 4" id="KW-0346">Stress response</keyword>
<dbReference type="CDD" id="cd00446">
    <property type="entry name" value="GrpE"/>
    <property type="match status" value="1"/>
</dbReference>
<sequence length="182" mass="20076">MANEKDLTQPEQEPDVQPEGEAQPDREALEAELQAARAELQALKDKYVRLLADFDNYRKRTAAEVEAARKDGELRVLRALLPVLDDLSRALEHAQASPEAIIEGIKAVRDGFRRILSGMGVEAVPGKGAAFDPRYHEAIGVLEGEEDGRIAEVFQEGFTYQGALVRPARVAVTKKKDEDPEA</sequence>
<evidence type="ECO:0000313" key="8">
    <source>
        <dbReference type="Proteomes" id="UP000007030"/>
    </source>
</evidence>
<gene>
    <name evidence="3" type="primary">grpE</name>
    <name evidence="7" type="ordered locus">Marky_0432</name>
</gene>
<dbReference type="HOGENOM" id="CLU_057217_5_2_0"/>
<dbReference type="RefSeq" id="WP_013703237.1">
    <property type="nucleotide sequence ID" value="NC_015387.1"/>
</dbReference>
<dbReference type="Pfam" id="PF01025">
    <property type="entry name" value="GrpE"/>
    <property type="match status" value="1"/>
</dbReference>
<dbReference type="GO" id="GO:0042803">
    <property type="term" value="F:protein homodimerization activity"/>
    <property type="evidence" value="ECO:0007669"/>
    <property type="project" value="InterPro"/>
</dbReference>
<feature type="region of interest" description="Disordered" evidence="6">
    <location>
        <begin position="1"/>
        <end position="28"/>
    </location>
</feature>
<dbReference type="EMBL" id="CP002630">
    <property type="protein sequence ID" value="AEB11184.1"/>
    <property type="molecule type" value="Genomic_DNA"/>
</dbReference>
<dbReference type="GO" id="GO:0051087">
    <property type="term" value="F:protein-folding chaperone binding"/>
    <property type="evidence" value="ECO:0007669"/>
    <property type="project" value="InterPro"/>
</dbReference>
<dbReference type="HAMAP" id="MF_01151">
    <property type="entry name" value="GrpE"/>
    <property type="match status" value="1"/>
</dbReference>
<evidence type="ECO:0000256" key="3">
    <source>
        <dbReference type="HAMAP-Rule" id="MF_01151"/>
    </source>
</evidence>
<dbReference type="SUPFAM" id="SSF58014">
    <property type="entry name" value="Coiled-coil domain of nucleotide exchange factor GrpE"/>
    <property type="match status" value="1"/>
</dbReference>
<evidence type="ECO:0000256" key="2">
    <source>
        <dbReference type="ARBA" id="ARBA00023186"/>
    </source>
</evidence>
<protein>
    <recommendedName>
        <fullName evidence="3 4">Protein GrpE</fullName>
    </recommendedName>
    <alternativeName>
        <fullName evidence="3">HSP-70 cofactor</fullName>
    </alternativeName>
</protein>
<dbReference type="InterPro" id="IPR009012">
    <property type="entry name" value="GrpE_head"/>
</dbReference>
<dbReference type="Proteomes" id="UP000007030">
    <property type="component" value="Chromosome"/>
</dbReference>
<dbReference type="STRING" id="869210.Marky_0432"/>
<dbReference type="GO" id="GO:0005737">
    <property type="term" value="C:cytoplasm"/>
    <property type="evidence" value="ECO:0007669"/>
    <property type="project" value="UniProtKB-SubCell"/>
</dbReference>
<dbReference type="AlphaFoldDB" id="F2NKZ5"/>
<reference evidence="7 8" key="1">
    <citation type="journal article" date="2012" name="Stand. Genomic Sci.">
        <title>Complete genome sequence of the aerobic, heterotroph Marinithermus hydrothermalis type strain (T1(T)) from a deep-sea hydrothermal vent chimney.</title>
        <authorList>
            <person name="Copeland A."/>
            <person name="Gu W."/>
            <person name="Yasawong M."/>
            <person name="Lapidus A."/>
            <person name="Lucas S."/>
            <person name="Deshpande S."/>
            <person name="Pagani I."/>
            <person name="Tapia R."/>
            <person name="Cheng J.F."/>
            <person name="Goodwin L.A."/>
            <person name="Pitluck S."/>
            <person name="Liolios K."/>
            <person name="Ivanova N."/>
            <person name="Mavromatis K."/>
            <person name="Mikhailova N."/>
            <person name="Pati A."/>
            <person name="Chen A."/>
            <person name="Palaniappan K."/>
            <person name="Land M."/>
            <person name="Pan C."/>
            <person name="Brambilla E.M."/>
            <person name="Rohde M."/>
            <person name="Tindall B.J."/>
            <person name="Sikorski J."/>
            <person name="Goker M."/>
            <person name="Detter J.C."/>
            <person name="Bristow J."/>
            <person name="Eisen J.A."/>
            <person name="Markowitz V."/>
            <person name="Hugenholtz P."/>
            <person name="Kyrpides N.C."/>
            <person name="Klenk H.P."/>
            <person name="Woyke T."/>
        </authorList>
    </citation>
    <scope>NUCLEOTIDE SEQUENCE [LARGE SCALE GENOMIC DNA]</scope>
    <source>
        <strain evidence="8">DSM 14884 / JCM 11576 / T1</strain>
    </source>
</reference>
<comment type="similarity">
    <text evidence="1 3 5">Belongs to the GrpE family.</text>
</comment>
<dbReference type="PRINTS" id="PR00773">
    <property type="entry name" value="GRPEPROTEIN"/>
</dbReference>
<dbReference type="PANTHER" id="PTHR21237:SF23">
    <property type="entry name" value="GRPE PROTEIN HOMOLOG, MITOCHONDRIAL"/>
    <property type="match status" value="1"/>
</dbReference>
<evidence type="ECO:0000313" key="7">
    <source>
        <dbReference type="EMBL" id="AEB11184.1"/>
    </source>
</evidence>
<organism evidence="7 8">
    <name type="scientific">Marinithermus hydrothermalis (strain DSM 14884 / JCM 11576 / T1)</name>
    <dbReference type="NCBI Taxonomy" id="869210"/>
    <lineage>
        <taxon>Bacteria</taxon>
        <taxon>Thermotogati</taxon>
        <taxon>Deinococcota</taxon>
        <taxon>Deinococci</taxon>
        <taxon>Thermales</taxon>
        <taxon>Thermaceae</taxon>
        <taxon>Marinithermus</taxon>
    </lineage>
</organism>
<evidence type="ECO:0000256" key="5">
    <source>
        <dbReference type="RuleBase" id="RU004478"/>
    </source>
</evidence>
<dbReference type="GO" id="GO:0006457">
    <property type="term" value="P:protein folding"/>
    <property type="evidence" value="ECO:0007669"/>
    <property type="project" value="InterPro"/>
</dbReference>
<dbReference type="Gene3D" id="2.30.22.10">
    <property type="entry name" value="Head domain of nucleotide exchange factor GrpE"/>
    <property type="match status" value="1"/>
</dbReference>